<dbReference type="Proteomes" id="UP000050761">
    <property type="component" value="Unassembled WGS sequence"/>
</dbReference>
<keyword evidence="2" id="KW-1185">Reference proteome</keyword>
<dbReference type="EMBL" id="UZAH01035161">
    <property type="protein sequence ID" value="VDP39378.1"/>
    <property type="molecule type" value="Genomic_DNA"/>
</dbReference>
<organism evidence="2 3">
    <name type="scientific">Heligmosomoides polygyrus</name>
    <name type="common">Parasitic roundworm</name>
    <dbReference type="NCBI Taxonomy" id="6339"/>
    <lineage>
        <taxon>Eukaryota</taxon>
        <taxon>Metazoa</taxon>
        <taxon>Ecdysozoa</taxon>
        <taxon>Nematoda</taxon>
        <taxon>Chromadorea</taxon>
        <taxon>Rhabditida</taxon>
        <taxon>Rhabditina</taxon>
        <taxon>Rhabditomorpha</taxon>
        <taxon>Strongyloidea</taxon>
        <taxon>Heligmosomidae</taxon>
        <taxon>Heligmosomoides</taxon>
    </lineage>
</organism>
<accession>A0A3P8DZ02</accession>
<protein>
    <submittedName>
        <fullName evidence="3">Reverse transcriptase</fullName>
    </submittedName>
</protein>
<evidence type="ECO:0000313" key="2">
    <source>
        <dbReference type="Proteomes" id="UP000050761"/>
    </source>
</evidence>
<evidence type="ECO:0000313" key="1">
    <source>
        <dbReference type="EMBL" id="VDP39378.1"/>
    </source>
</evidence>
<reference evidence="1 2" key="1">
    <citation type="submission" date="2018-11" db="EMBL/GenBank/DDBJ databases">
        <authorList>
            <consortium name="Pathogen Informatics"/>
        </authorList>
    </citation>
    <scope>NUCLEOTIDE SEQUENCE [LARGE SCALE GENOMIC DNA]</scope>
</reference>
<gene>
    <name evidence="1" type="ORF">HPBE_LOCUS23523</name>
</gene>
<name>A0A183GLF4_HELPZ</name>
<reference evidence="3" key="2">
    <citation type="submission" date="2019-09" db="UniProtKB">
        <authorList>
            <consortium name="WormBaseParasite"/>
        </authorList>
    </citation>
    <scope>IDENTIFICATION</scope>
</reference>
<evidence type="ECO:0000313" key="3">
    <source>
        <dbReference type="WBParaSite" id="HPBE_0002352401-mRNA-1"/>
    </source>
</evidence>
<dbReference type="WBParaSite" id="HPBE_0002352401-mRNA-1">
    <property type="protein sequence ID" value="HPBE_0002352401-mRNA-1"/>
    <property type="gene ID" value="HPBE_0002352401"/>
</dbReference>
<accession>A0A183GLF4</accession>
<sequence>MGVKDDGWQLHHLTPSSSQAEEMLAGFDRVCGNVELQLNLTKTMFMRNGRVSDVSSSLNGTNIFECSRYVHLGRHFNMSN</sequence>
<dbReference type="AlphaFoldDB" id="A0A183GLF4"/>
<proteinExistence type="predicted"/>